<evidence type="ECO:0000259" key="4">
    <source>
        <dbReference type="PROSITE" id="PS51071"/>
    </source>
</evidence>
<dbReference type="PROSITE" id="PS51071">
    <property type="entry name" value="HTH_RPIR"/>
    <property type="match status" value="1"/>
</dbReference>
<dbReference type="Proteomes" id="UP000076490">
    <property type="component" value="Unassembled WGS sequence"/>
</dbReference>
<reference evidence="6 7" key="1">
    <citation type="submission" date="2016-01" db="EMBL/GenBank/DDBJ databases">
        <title>Whole genome sequencing of Bhargavaea cecembensis T14.</title>
        <authorList>
            <person name="Hong K.W."/>
        </authorList>
    </citation>
    <scope>NUCLEOTIDE SEQUENCE [LARGE SCALE GENOMIC DNA]</scope>
    <source>
        <strain evidence="6 7">T14</strain>
    </source>
</reference>
<dbReference type="Pfam" id="PF01418">
    <property type="entry name" value="HTH_6"/>
    <property type="match status" value="1"/>
</dbReference>
<dbReference type="Gene3D" id="3.40.50.10490">
    <property type="entry name" value="Glucose-6-phosphate isomerase like protein, domain 1"/>
    <property type="match status" value="1"/>
</dbReference>
<dbReference type="AlphaFoldDB" id="A0A165HKP0"/>
<dbReference type="PANTHER" id="PTHR30514">
    <property type="entry name" value="GLUCOKINASE"/>
    <property type="match status" value="1"/>
</dbReference>
<feature type="domain" description="HTH rpiR-type" evidence="4">
    <location>
        <begin position="1"/>
        <end position="67"/>
    </location>
</feature>
<dbReference type="SUPFAM" id="SSF46689">
    <property type="entry name" value="Homeodomain-like"/>
    <property type="match status" value="1"/>
</dbReference>
<evidence type="ECO:0000256" key="3">
    <source>
        <dbReference type="ARBA" id="ARBA00023163"/>
    </source>
</evidence>
<evidence type="ECO:0000313" key="6">
    <source>
        <dbReference type="EMBL" id="KZE40334.1"/>
    </source>
</evidence>
<evidence type="ECO:0000313" key="7">
    <source>
        <dbReference type="Proteomes" id="UP000076490"/>
    </source>
</evidence>
<dbReference type="Pfam" id="PF01380">
    <property type="entry name" value="SIS"/>
    <property type="match status" value="1"/>
</dbReference>
<dbReference type="PANTHER" id="PTHR30514:SF18">
    <property type="entry name" value="RPIR-FAMILY TRANSCRIPTIONAL REGULATOR"/>
    <property type="match status" value="1"/>
</dbReference>
<dbReference type="InterPro" id="IPR035472">
    <property type="entry name" value="RpiR-like_SIS"/>
</dbReference>
<evidence type="ECO:0000259" key="5">
    <source>
        <dbReference type="PROSITE" id="PS51464"/>
    </source>
</evidence>
<dbReference type="GO" id="GO:0097367">
    <property type="term" value="F:carbohydrate derivative binding"/>
    <property type="evidence" value="ECO:0007669"/>
    <property type="project" value="InterPro"/>
</dbReference>
<dbReference type="InterPro" id="IPR036388">
    <property type="entry name" value="WH-like_DNA-bd_sf"/>
</dbReference>
<dbReference type="GO" id="GO:0003677">
    <property type="term" value="F:DNA binding"/>
    <property type="evidence" value="ECO:0007669"/>
    <property type="project" value="UniProtKB-KW"/>
</dbReference>
<comment type="caution">
    <text evidence="6">The sequence shown here is derived from an EMBL/GenBank/DDBJ whole genome shotgun (WGS) entry which is preliminary data.</text>
</comment>
<dbReference type="InterPro" id="IPR009057">
    <property type="entry name" value="Homeodomain-like_sf"/>
</dbReference>
<dbReference type="SUPFAM" id="SSF53697">
    <property type="entry name" value="SIS domain"/>
    <property type="match status" value="1"/>
</dbReference>
<dbReference type="InterPro" id="IPR001347">
    <property type="entry name" value="SIS_dom"/>
</dbReference>
<evidence type="ECO:0000256" key="2">
    <source>
        <dbReference type="ARBA" id="ARBA00023125"/>
    </source>
</evidence>
<protein>
    <submittedName>
        <fullName evidence="6">RpiR family transcriptional regulator</fullName>
    </submittedName>
</protein>
<dbReference type="CDD" id="cd05013">
    <property type="entry name" value="SIS_RpiR"/>
    <property type="match status" value="1"/>
</dbReference>
<keyword evidence="3" id="KW-0804">Transcription</keyword>
<dbReference type="GO" id="GO:0003700">
    <property type="term" value="F:DNA-binding transcription factor activity"/>
    <property type="evidence" value="ECO:0007669"/>
    <property type="project" value="InterPro"/>
</dbReference>
<sequence>MNQLSKSQKKIANYLLKNANMVPFFKVATLAKNAGVSEATVVRFATTLGYSGYPEMQQHMQASIQQQLTSMDRLKMSSQVYDDKEKAIYDIFNDDISNIKATMENLDVKAFHKAAQLLLDAKKVYICANRSTASLGIFLHYYLDMILGNSKLLGSSEVIPEQLYSLSEDDVVIGISFARYSSSTINTVAYAKEMGAGTISITDNLLSPLFQHSDVTLTASSDMPSFIDSFTAPLSLINALIVYLGKEREQEVEIRLIRMEEIWSKFGSFYKTET</sequence>
<keyword evidence="1" id="KW-0805">Transcription regulation</keyword>
<evidence type="ECO:0000256" key="1">
    <source>
        <dbReference type="ARBA" id="ARBA00023015"/>
    </source>
</evidence>
<accession>A0A165HKP0</accession>
<dbReference type="Gene3D" id="1.10.10.10">
    <property type="entry name" value="Winged helix-like DNA-binding domain superfamily/Winged helix DNA-binding domain"/>
    <property type="match status" value="1"/>
</dbReference>
<name>A0A165HKP0_9BACL</name>
<dbReference type="GO" id="GO:1901135">
    <property type="term" value="P:carbohydrate derivative metabolic process"/>
    <property type="evidence" value="ECO:0007669"/>
    <property type="project" value="InterPro"/>
</dbReference>
<dbReference type="EMBL" id="LQNT01000001">
    <property type="protein sequence ID" value="KZE40334.1"/>
    <property type="molecule type" value="Genomic_DNA"/>
</dbReference>
<organism evidence="6 7">
    <name type="scientific">Bhargavaea cecembensis</name>
    <dbReference type="NCBI Taxonomy" id="394098"/>
    <lineage>
        <taxon>Bacteria</taxon>
        <taxon>Bacillati</taxon>
        <taxon>Bacillota</taxon>
        <taxon>Bacilli</taxon>
        <taxon>Bacillales</taxon>
        <taxon>Caryophanaceae</taxon>
        <taxon>Bhargavaea</taxon>
    </lineage>
</organism>
<dbReference type="PROSITE" id="PS51464">
    <property type="entry name" value="SIS"/>
    <property type="match status" value="1"/>
</dbReference>
<feature type="domain" description="SIS" evidence="5">
    <location>
        <begin position="114"/>
        <end position="250"/>
    </location>
</feature>
<dbReference type="InterPro" id="IPR046348">
    <property type="entry name" value="SIS_dom_sf"/>
</dbReference>
<keyword evidence="2" id="KW-0238">DNA-binding</keyword>
<proteinExistence type="predicted"/>
<dbReference type="InterPro" id="IPR000281">
    <property type="entry name" value="HTH_RpiR"/>
</dbReference>
<gene>
    <name evidence="6" type="ORF">AV656_00850</name>
</gene>
<dbReference type="InterPro" id="IPR047640">
    <property type="entry name" value="RpiR-like"/>
</dbReference>